<dbReference type="AlphaFoldDB" id="A0A9W6H0H2"/>
<dbReference type="InterPro" id="IPR051054">
    <property type="entry name" value="SorC_transcr_regulators"/>
</dbReference>
<dbReference type="RefSeq" id="WP_271171712.1">
    <property type="nucleotide sequence ID" value="NZ_BSEJ01000001.1"/>
</dbReference>
<keyword evidence="3" id="KW-0238">DNA-binding</keyword>
<gene>
    <name evidence="6" type="ORF">GCM10017576_01060</name>
</gene>
<dbReference type="Pfam" id="PF04198">
    <property type="entry name" value="Sugar-bind"/>
    <property type="match status" value="1"/>
</dbReference>
<dbReference type="Gene3D" id="3.40.50.1360">
    <property type="match status" value="1"/>
</dbReference>
<dbReference type="PANTHER" id="PTHR34294">
    <property type="entry name" value="TRANSCRIPTIONAL REGULATOR-RELATED"/>
    <property type="match status" value="1"/>
</dbReference>
<evidence type="ECO:0000313" key="7">
    <source>
        <dbReference type="Proteomes" id="UP001142462"/>
    </source>
</evidence>
<evidence type="ECO:0000256" key="1">
    <source>
        <dbReference type="ARBA" id="ARBA00010466"/>
    </source>
</evidence>
<evidence type="ECO:0000259" key="5">
    <source>
        <dbReference type="Pfam" id="PF04198"/>
    </source>
</evidence>
<dbReference type="SUPFAM" id="SSF100950">
    <property type="entry name" value="NagB/RpiA/CoA transferase-like"/>
    <property type="match status" value="1"/>
</dbReference>
<dbReference type="GO" id="GO:0030246">
    <property type="term" value="F:carbohydrate binding"/>
    <property type="evidence" value="ECO:0007669"/>
    <property type="project" value="InterPro"/>
</dbReference>
<reference evidence="6" key="1">
    <citation type="journal article" date="2014" name="Int. J. Syst. Evol. Microbiol.">
        <title>Complete genome sequence of Corynebacterium casei LMG S-19264T (=DSM 44701T), isolated from a smear-ripened cheese.</title>
        <authorList>
            <consortium name="US DOE Joint Genome Institute (JGI-PGF)"/>
            <person name="Walter F."/>
            <person name="Albersmeier A."/>
            <person name="Kalinowski J."/>
            <person name="Ruckert C."/>
        </authorList>
    </citation>
    <scope>NUCLEOTIDE SEQUENCE</scope>
    <source>
        <strain evidence="6">VKM Ac-1020</strain>
    </source>
</reference>
<keyword evidence="2" id="KW-0805">Transcription regulation</keyword>
<accession>A0A9W6H0H2</accession>
<dbReference type="InterPro" id="IPR013324">
    <property type="entry name" value="RNA_pol_sigma_r3/r4-like"/>
</dbReference>
<evidence type="ECO:0000256" key="3">
    <source>
        <dbReference type="ARBA" id="ARBA00023125"/>
    </source>
</evidence>
<dbReference type="SUPFAM" id="SSF88659">
    <property type="entry name" value="Sigma3 and sigma4 domains of RNA polymerase sigma factors"/>
    <property type="match status" value="1"/>
</dbReference>
<keyword evidence="7" id="KW-1185">Reference proteome</keyword>
<dbReference type="Gene3D" id="1.10.10.60">
    <property type="entry name" value="Homeodomain-like"/>
    <property type="match status" value="1"/>
</dbReference>
<comment type="similarity">
    <text evidence="1">Belongs to the SorC transcriptional regulatory family.</text>
</comment>
<protein>
    <submittedName>
        <fullName evidence="6">Transcriptional regulator</fullName>
    </submittedName>
</protein>
<dbReference type="Proteomes" id="UP001142462">
    <property type="component" value="Unassembled WGS sequence"/>
</dbReference>
<dbReference type="EMBL" id="BSEJ01000001">
    <property type="protein sequence ID" value="GLJ59977.1"/>
    <property type="molecule type" value="Genomic_DNA"/>
</dbReference>
<feature type="domain" description="Sugar-binding" evidence="5">
    <location>
        <begin position="70"/>
        <end position="321"/>
    </location>
</feature>
<reference evidence="6" key="2">
    <citation type="submission" date="2023-01" db="EMBL/GenBank/DDBJ databases">
        <authorList>
            <person name="Sun Q."/>
            <person name="Evtushenko L."/>
        </authorList>
    </citation>
    <scope>NUCLEOTIDE SEQUENCE</scope>
    <source>
        <strain evidence="6">VKM Ac-1020</strain>
    </source>
</reference>
<evidence type="ECO:0000313" key="6">
    <source>
        <dbReference type="EMBL" id="GLJ59977.1"/>
    </source>
</evidence>
<dbReference type="PANTHER" id="PTHR34294:SF1">
    <property type="entry name" value="TRANSCRIPTIONAL REGULATOR LSRR"/>
    <property type="match status" value="1"/>
</dbReference>
<keyword evidence="4" id="KW-0804">Transcription</keyword>
<evidence type="ECO:0000256" key="2">
    <source>
        <dbReference type="ARBA" id="ARBA00023015"/>
    </source>
</evidence>
<dbReference type="InterPro" id="IPR007324">
    <property type="entry name" value="Sugar-bd_dom_put"/>
</dbReference>
<evidence type="ECO:0000256" key="4">
    <source>
        <dbReference type="ARBA" id="ARBA00023163"/>
    </source>
</evidence>
<comment type="caution">
    <text evidence="6">The sequence shown here is derived from an EMBL/GenBank/DDBJ whole genome shotgun (WGS) entry which is preliminary data.</text>
</comment>
<dbReference type="InterPro" id="IPR037171">
    <property type="entry name" value="NagB/RpiA_transferase-like"/>
</dbReference>
<dbReference type="GO" id="GO:0003677">
    <property type="term" value="F:DNA binding"/>
    <property type="evidence" value="ECO:0007669"/>
    <property type="project" value="UniProtKB-KW"/>
</dbReference>
<sequence length="324" mass="35587">MDAERPGARDAKLVQALKAAQLYYMQDRTMEAIARELGTSRSSVSRLLSHARDIGLVDIRINSPLERGGMLEQRVSERFRVAAHVVPVPANVSEVDRLERVAMTAARLTAQFVDSNMIVGVAWGSTLSAVSRNLPQKETHNTTVVQLNGAGNTQTTGVEYSSEILQRFGHAFGAKVQQFPVPAFFDDPATREAMWRERSTRRVLDLQARMDLALFSLGSPSAEVPSRVYVGGYLDRDDYRSLSEDRVIGDVATVFFRADGSWRDVRLNARATGPTLDRLRRVPRRVCVVAGAHKLASLRAALGAGLATDVVLDEALANRLLDAS</sequence>
<organism evidence="6 7">
    <name type="scientific">Microbacterium barkeri</name>
    <dbReference type="NCBI Taxonomy" id="33917"/>
    <lineage>
        <taxon>Bacteria</taxon>
        <taxon>Bacillati</taxon>
        <taxon>Actinomycetota</taxon>
        <taxon>Actinomycetes</taxon>
        <taxon>Micrococcales</taxon>
        <taxon>Microbacteriaceae</taxon>
        <taxon>Microbacterium</taxon>
    </lineage>
</organism>
<name>A0A9W6H0H2_9MICO</name>
<proteinExistence type="inferred from homology"/>